<gene>
    <name evidence="3" type="ORF">LQ564_14655</name>
</gene>
<evidence type="ECO:0000313" key="4">
    <source>
        <dbReference type="Proteomes" id="UP001179361"/>
    </source>
</evidence>
<dbReference type="Pfam" id="PF13619">
    <property type="entry name" value="KTSC"/>
    <property type="match status" value="1"/>
</dbReference>
<dbReference type="Proteomes" id="UP001179361">
    <property type="component" value="Unassembled WGS sequence"/>
</dbReference>
<evidence type="ECO:0000256" key="1">
    <source>
        <dbReference type="SAM" id="MobiDB-lite"/>
    </source>
</evidence>
<feature type="domain" description="KTSC" evidence="2">
    <location>
        <begin position="10"/>
        <end position="64"/>
    </location>
</feature>
<dbReference type="EMBL" id="JAJNOC010000004">
    <property type="protein sequence ID" value="MCD2517552.1"/>
    <property type="molecule type" value="Genomic_DNA"/>
</dbReference>
<evidence type="ECO:0000313" key="3">
    <source>
        <dbReference type="EMBL" id="MCD2517552.1"/>
    </source>
</evidence>
<dbReference type="RefSeq" id="WP_231058835.1">
    <property type="nucleotide sequence ID" value="NZ_JAJNOC010000004.1"/>
</dbReference>
<proteinExistence type="predicted"/>
<sequence length="106" mass="11621">MEIKKINAGKLRAIGYAPKERVLRVEFDDGTAIDYAGVGSDLWKRFSTSGAAWSFYRDNIEEEFAGKRGRAAVASQRAELDALFGGAPAPKKANPLDDLFKQPGEE</sequence>
<keyword evidence="4" id="KW-1185">Reference proteome</keyword>
<dbReference type="InterPro" id="IPR025309">
    <property type="entry name" value="KTSC_dom"/>
</dbReference>
<evidence type="ECO:0000259" key="2">
    <source>
        <dbReference type="Pfam" id="PF13619"/>
    </source>
</evidence>
<comment type="caution">
    <text evidence="3">The sequence shown here is derived from an EMBL/GenBank/DDBJ whole genome shotgun (WGS) entry which is preliminary data.</text>
</comment>
<accession>A0ABS8Q929</accession>
<organism evidence="3 4">
    <name type="scientific">Massilia phyllostachyos</name>
    <dbReference type="NCBI Taxonomy" id="2898585"/>
    <lineage>
        <taxon>Bacteria</taxon>
        <taxon>Pseudomonadati</taxon>
        <taxon>Pseudomonadota</taxon>
        <taxon>Betaproteobacteria</taxon>
        <taxon>Burkholderiales</taxon>
        <taxon>Oxalobacteraceae</taxon>
        <taxon>Telluria group</taxon>
        <taxon>Massilia</taxon>
    </lineage>
</organism>
<reference evidence="3" key="1">
    <citation type="submission" date="2021-11" db="EMBL/GenBank/DDBJ databases">
        <title>The complete genome of Massilia sp sp. G4R7.</title>
        <authorList>
            <person name="Liu L."/>
            <person name="Yue J."/>
            <person name="Yuan J."/>
            <person name="Yang F."/>
            <person name="Li L."/>
        </authorList>
    </citation>
    <scope>NUCLEOTIDE SEQUENCE</scope>
    <source>
        <strain evidence="3">G4R7</strain>
    </source>
</reference>
<feature type="compositionally biased region" description="Basic and acidic residues" evidence="1">
    <location>
        <begin position="94"/>
        <end position="106"/>
    </location>
</feature>
<protein>
    <submittedName>
        <fullName evidence="3">KTSC domain-containing protein</fullName>
    </submittedName>
</protein>
<name>A0ABS8Q929_9BURK</name>
<feature type="region of interest" description="Disordered" evidence="1">
    <location>
        <begin position="85"/>
        <end position="106"/>
    </location>
</feature>